<evidence type="ECO:0000313" key="4">
    <source>
        <dbReference type="Proteomes" id="UP000228930"/>
    </source>
</evidence>
<feature type="compositionally biased region" description="Low complexity" evidence="1">
    <location>
        <begin position="44"/>
        <end position="53"/>
    </location>
</feature>
<evidence type="ECO:0000256" key="2">
    <source>
        <dbReference type="SAM" id="SignalP"/>
    </source>
</evidence>
<comment type="caution">
    <text evidence="3">The sequence shown here is derived from an EMBL/GenBank/DDBJ whole genome shotgun (WGS) entry which is preliminary data.</text>
</comment>
<protein>
    <submittedName>
        <fullName evidence="3">Uncharacterized protein</fullName>
    </submittedName>
</protein>
<dbReference type="EMBL" id="LFJC01000003">
    <property type="protein sequence ID" value="PIT03465.1"/>
    <property type="molecule type" value="Genomic_DNA"/>
</dbReference>
<dbReference type="Proteomes" id="UP000228930">
    <property type="component" value="Unassembled WGS sequence"/>
</dbReference>
<sequence>MIRSAASAIVLLSSLALAAAQTPPATTAPPTSPSKPTVKKAATKPKTAAVKPAEQMTSGPCRLGVISAIGEHYSVQKFGVTIFEAEAEEVPIDWGLDDLVFARVRAATNNDSSIRRIAYPKGAFDPFYHAKAIFIPDPKETLPVIVKGFTANANCDRYLVATTFKTKLPNSNMTLNGIGTYNQRLGSLIRHSHLFANVAITLIDGRSYEQIKRPLTDIGANLATSMRLFEDPITKLDNSLFPDPPETASTNAALRERTRALVVERLDRNLPGYLKEE</sequence>
<accession>A0A2M6UFY3</accession>
<name>A0A2M6UFY3_9BRAD</name>
<evidence type="ECO:0000256" key="1">
    <source>
        <dbReference type="SAM" id="MobiDB-lite"/>
    </source>
</evidence>
<organism evidence="3 4">
    <name type="scientific">Bradyrhizobium nitroreducens</name>
    <dbReference type="NCBI Taxonomy" id="709803"/>
    <lineage>
        <taxon>Bacteria</taxon>
        <taxon>Pseudomonadati</taxon>
        <taxon>Pseudomonadota</taxon>
        <taxon>Alphaproteobacteria</taxon>
        <taxon>Hyphomicrobiales</taxon>
        <taxon>Nitrobacteraceae</taxon>
        <taxon>Bradyrhizobium</taxon>
    </lineage>
</organism>
<dbReference type="AlphaFoldDB" id="A0A2M6UFY3"/>
<evidence type="ECO:0000313" key="3">
    <source>
        <dbReference type="EMBL" id="PIT03465.1"/>
    </source>
</evidence>
<feature type="region of interest" description="Disordered" evidence="1">
    <location>
        <begin position="22"/>
        <end position="55"/>
    </location>
</feature>
<reference evidence="3 4" key="1">
    <citation type="submission" date="2015-06" db="EMBL/GenBank/DDBJ databases">
        <title>Comparative genome analysis of nirS-carrying Bradyrhizobium sp. strains.</title>
        <authorList>
            <person name="Ishii S."/>
            <person name="Jang J."/>
            <person name="Nishizawa T."/>
            <person name="Senoo K."/>
        </authorList>
    </citation>
    <scope>NUCLEOTIDE SEQUENCE [LARGE SCALE GENOMIC DNA]</scope>
    <source>
        <strain evidence="3 4">TSA1</strain>
    </source>
</reference>
<keyword evidence="4" id="KW-1185">Reference proteome</keyword>
<gene>
    <name evidence="3" type="ORF">TSA1_23845</name>
</gene>
<keyword evidence="2" id="KW-0732">Signal</keyword>
<proteinExistence type="predicted"/>
<feature type="chain" id="PRO_5014623818" evidence="2">
    <location>
        <begin position="19"/>
        <end position="277"/>
    </location>
</feature>
<dbReference type="RefSeq" id="WP_100178605.1">
    <property type="nucleotide sequence ID" value="NZ_LFJC01000003.1"/>
</dbReference>
<feature type="signal peptide" evidence="2">
    <location>
        <begin position="1"/>
        <end position="18"/>
    </location>
</feature>